<keyword evidence="2" id="KW-0560">Oxidoreductase</keyword>
<proteinExistence type="inferred from homology"/>
<dbReference type="AlphaFoldDB" id="A0A7N2MEP8"/>
<dbReference type="GO" id="GO:0016616">
    <property type="term" value="F:oxidoreductase activity, acting on the CH-OH group of donors, NAD or NADP as acceptor"/>
    <property type="evidence" value="ECO:0007669"/>
    <property type="project" value="TreeGrafter"/>
</dbReference>
<dbReference type="SUPFAM" id="SSF51735">
    <property type="entry name" value="NAD(P)-binding Rossmann-fold domains"/>
    <property type="match status" value="1"/>
</dbReference>
<dbReference type="OMA" id="FIVICHF"/>
<dbReference type="CDD" id="cd08958">
    <property type="entry name" value="FR_SDR_e"/>
    <property type="match status" value="1"/>
</dbReference>
<sequence>MEGHKGAVCVTGGTGYIGSWLIMRLLDQGYHIRTTVRSDPGGRRTTCVNKSQLSSLVCSRSWCETLYWSTCEATSLYRVLSTILLPFVLSGNADFRVSQSSFVEMLSGTTRYFYIRLHCSGHDLPSKNILEFIVICHFIRDRKAESKAHSTKKQRAVEHIATQHRETNERELICTYTNEHKKDTGFLTSLPGASEKLQIFNADLSDPESFNAPIEGCIGVLHVATPVDFEDKEPEEIVTKRSINGALGILKACLNSKTVKRVVYTSSSSTVLYNGNDEDEMDESFWSEVDFIKAIKPLGGSYVYSKTLTERAVVEFGEKHGLDVVTIIPSFVVGPFICPKFPSSVRTTLAMILGDNGQYKYLMNTAMVHVDDVARAHIFLLECSTAEGRYICSSQIMTLERMSEFLSERYPEFQIPTLDYLKEIKGYKTAGLSSKKLLDSGFKYKYGLNEMYDEAIQCCKEKGFL</sequence>
<feature type="domain" description="NAD-dependent epimerase/dehydratase" evidence="4">
    <location>
        <begin position="179"/>
        <end position="383"/>
    </location>
</feature>
<dbReference type="InParanoid" id="A0A7N2MEP8"/>
<evidence type="ECO:0000256" key="3">
    <source>
        <dbReference type="ARBA" id="ARBA00023445"/>
    </source>
</evidence>
<feature type="domain" description="NAD-dependent epimerase/dehydratase" evidence="4">
    <location>
        <begin position="8"/>
        <end position="39"/>
    </location>
</feature>
<evidence type="ECO:0000313" key="5">
    <source>
        <dbReference type="EnsemblPlants" id="QL08p052578:mrna"/>
    </source>
</evidence>
<reference evidence="5 6" key="1">
    <citation type="journal article" date="2016" name="G3 (Bethesda)">
        <title>First Draft Assembly and Annotation of the Genome of a California Endemic Oak Quercus lobata Nee (Fagaceae).</title>
        <authorList>
            <person name="Sork V.L."/>
            <person name="Fitz-Gibbon S.T."/>
            <person name="Puiu D."/>
            <person name="Crepeau M."/>
            <person name="Gugger P.F."/>
            <person name="Sherman R."/>
            <person name="Stevens K."/>
            <person name="Langley C.H."/>
            <person name="Pellegrini M."/>
            <person name="Salzberg S.L."/>
        </authorList>
    </citation>
    <scope>NUCLEOTIDE SEQUENCE [LARGE SCALE GENOMIC DNA]</scope>
    <source>
        <strain evidence="5 6">cv. SW786</strain>
    </source>
</reference>
<dbReference type="Pfam" id="PF01370">
    <property type="entry name" value="Epimerase"/>
    <property type="match status" value="2"/>
</dbReference>
<reference evidence="5" key="2">
    <citation type="submission" date="2021-01" db="UniProtKB">
        <authorList>
            <consortium name="EnsemblPlants"/>
        </authorList>
    </citation>
    <scope>IDENTIFICATION</scope>
</reference>
<dbReference type="InterPro" id="IPR036291">
    <property type="entry name" value="NAD(P)-bd_dom_sf"/>
</dbReference>
<evidence type="ECO:0000256" key="1">
    <source>
        <dbReference type="ARBA" id="ARBA00022857"/>
    </source>
</evidence>
<dbReference type="FunFam" id="3.40.50.720:FF:000085">
    <property type="entry name" value="Dihydroflavonol reductase"/>
    <property type="match status" value="1"/>
</dbReference>
<organism evidence="5 6">
    <name type="scientific">Quercus lobata</name>
    <name type="common">Valley oak</name>
    <dbReference type="NCBI Taxonomy" id="97700"/>
    <lineage>
        <taxon>Eukaryota</taxon>
        <taxon>Viridiplantae</taxon>
        <taxon>Streptophyta</taxon>
        <taxon>Embryophyta</taxon>
        <taxon>Tracheophyta</taxon>
        <taxon>Spermatophyta</taxon>
        <taxon>Magnoliopsida</taxon>
        <taxon>eudicotyledons</taxon>
        <taxon>Gunneridae</taxon>
        <taxon>Pentapetalae</taxon>
        <taxon>rosids</taxon>
        <taxon>fabids</taxon>
        <taxon>Fagales</taxon>
        <taxon>Fagaceae</taxon>
        <taxon>Quercus</taxon>
    </lineage>
</organism>
<dbReference type="EMBL" id="LRBV02000008">
    <property type="status" value="NOT_ANNOTATED_CDS"/>
    <property type="molecule type" value="Genomic_DNA"/>
</dbReference>
<dbReference type="EnsemblPlants" id="QL08p052578:mrna">
    <property type="protein sequence ID" value="QL08p052578:mrna"/>
    <property type="gene ID" value="QL08p052578"/>
</dbReference>
<evidence type="ECO:0000259" key="4">
    <source>
        <dbReference type="Pfam" id="PF01370"/>
    </source>
</evidence>
<dbReference type="Proteomes" id="UP000594261">
    <property type="component" value="Chromosome 8"/>
</dbReference>
<protein>
    <recommendedName>
        <fullName evidence="4">NAD-dependent epimerase/dehydratase domain-containing protein</fullName>
    </recommendedName>
</protein>
<dbReference type="InterPro" id="IPR001509">
    <property type="entry name" value="Epimerase_deHydtase"/>
</dbReference>
<dbReference type="Gramene" id="QL08p052578:mrna">
    <property type="protein sequence ID" value="QL08p052578:mrna"/>
    <property type="gene ID" value="QL08p052578"/>
</dbReference>
<dbReference type="Gene3D" id="3.40.50.720">
    <property type="entry name" value="NAD(P)-binding Rossmann-like Domain"/>
    <property type="match status" value="2"/>
</dbReference>
<name>A0A7N2MEP8_QUELO</name>
<dbReference type="PANTHER" id="PTHR10366">
    <property type="entry name" value="NAD DEPENDENT EPIMERASE/DEHYDRATASE"/>
    <property type="match status" value="1"/>
</dbReference>
<dbReference type="InterPro" id="IPR050425">
    <property type="entry name" value="NAD(P)_dehydrat-like"/>
</dbReference>
<comment type="similarity">
    <text evidence="3">Belongs to the NAD(P)-dependent epimerase/dehydratase family. Dihydroflavonol-4-reductase subfamily.</text>
</comment>
<accession>A0A7N2MEP8</accession>
<dbReference type="PANTHER" id="PTHR10366:SF563">
    <property type="entry name" value="CINNAMOYL-COA REDUCTASE 16"/>
    <property type="match status" value="1"/>
</dbReference>
<evidence type="ECO:0000313" key="6">
    <source>
        <dbReference type="Proteomes" id="UP000594261"/>
    </source>
</evidence>
<keyword evidence="6" id="KW-1185">Reference proteome</keyword>
<keyword evidence="1" id="KW-0521">NADP</keyword>
<evidence type="ECO:0000256" key="2">
    <source>
        <dbReference type="ARBA" id="ARBA00023002"/>
    </source>
</evidence>